<proteinExistence type="predicted"/>
<reference evidence="2" key="1">
    <citation type="submission" date="2022-03" db="EMBL/GenBank/DDBJ databases">
        <authorList>
            <person name="Sayadi A."/>
        </authorList>
    </citation>
    <scope>NUCLEOTIDE SEQUENCE</scope>
</reference>
<organism evidence="2 3">
    <name type="scientific">Acanthoscelides obtectus</name>
    <name type="common">Bean weevil</name>
    <name type="synonym">Bruchus obtectus</name>
    <dbReference type="NCBI Taxonomy" id="200917"/>
    <lineage>
        <taxon>Eukaryota</taxon>
        <taxon>Metazoa</taxon>
        <taxon>Ecdysozoa</taxon>
        <taxon>Arthropoda</taxon>
        <taxon>Hexapoda</taxon>
        <taxon>Insecta</taxon>
        <taxon>Pterygota</taxon>
        <taxon>Neoptera</taxon>
        <taxon>Endopterygota</taxon>
        <taxon>Coleoptera</taxon>
        <taxon>Polyphaga</taxon>
        <taxon>Cucujiformia</taxon>
        <taxon>Chrysomeloidea</taxon>
        <taxon>Chrysomelidae</taxon>
        <taxon>Bruchinae</taxon>
        <taxon>Bruchini</taxon>
        <taxon>Acanthoscelides</taxon>
    </lineage>
</organism>
<dbReference type="Proteomes" id="UP001152888">
    <property type="component" value="Unassembled WGS sequence"/>
</dbReference>
<feature type="signal peptide" evidence="1">
    <location>
        <begin position="1"/>
        <end position="21"/>
    </location>
</feature>
<feature type="chain" id="PRO_5040156592" evidence="1">
    <location>
        <begin position="22"/>
        <end position="81"/>
    </location>
</feature>
<evidence type="ECO:0000256" key="1">
    <source>
        <dbReference type="SAM" id="SignalP"/>
    </source>
</evidence>
<protein>
    <submittedName>
        <fullName evidence="2">Uncharacterized protein</fullName>
    </submittedName>
</protein>
<accession>A0A9P0K1G5</accession>
<dbReference type="OrthoDB" id="347314at2759"/>
<keyword evidence="1" id="KW-0732">Signal</keyword>
<dbReference type="AlphaFoldDB" id="A0A9P0K1G5"/>
<comment type="caution">
    <text evidence="2">The sequence shown here is derived from an EMBL/GenBank/DDBJ whole genome shotgun (WGS) entry which is preliminary data.</text>
</comment>
<keyword evidence="3" id="KW-1185">Reference proteome</keyword>
<dbReference type="EMBL" id="CAKOFQ010006701">
    <property type="protein sequence ID" value="CAH1962404.1"/>
    <property type="molecule type" value="Genomic_DNA"/>
</dbReference>
<evidence type="ECO:0000313" key="3">
    <source>
        <dbReference type="Proteomes" id="UP001152888"/>
    </source>
</evidence>
<sequence>MSSPSRFVLVLVNLSLQFILAIGINNGSYNHYKGFDTAWSWSYVNYTWPSAEAYWTALATLRNNFFFVSQEEWLGSLISLV</sequence>
<evidence type="ECO:0000313" key="2">
    <source>
        <dbReference type="EMBL" id="CAH1962404.1"/>
    </source>
</evidence>
<name>A0A9P0K1G5_ACAOB</name>
<gene>
    <name evidence="2" type="ORF">ACAOBT_LOCUS4664</name>
</gene>